<proteinExistence type="predicted"/>
<dbReference type="Proteomes" id="UP000366766">
    <property type="component" value="Unassembled WGS sequence"/>
</dbReference>
<dbReference type="EMBL" id="CABHOF010000039">
    <property type="protein sequence ID" value="VUX65778.1"/>
    <property type="molecule type" value="Genomic_DNA"/>
</dbReference>
<gene>
    <name evidence="3" type="ORF">BWLFYP14_02152</name>
    <name evidence="2" type="ORF">ERS852478_02468</name>
</gene>
<keyword evidence="1" id="KW-0472">Membrane</keyword>
<feature type="transmembrane region" description="Helical" evidence="1">
    <location>
        <begin position="202"/>
        <end position="223"/>
    </location>
</feature>
<reference evidence="2 4" key="1">
    <citation type="submission" date="2015-09" db="EMBL/GenBank/DDBJ databases">
        <authorList>
            <consortium name="Pathogen Informatics"/>
        </authorList>
    </citation>
    <scope>NUCLEOTIDE SEQUENCE [LARGE SCALE GENOMIC DNA]</scope>
    <source>
        <strain evidence="2 4">2789STDY5834863</strain>
    </source>
</reference>
<keyword evidence="5" id="KW-1185">Reference proteome</keyword>
<protein>
    <recommendedName>
        <fullName evidence="6">ABC-2 family transporter protein</fullName>
    </recommendedName>
</protein>
<evidence type="ECO:0000313" key="3">
    <source>
        <dbReference type="EMBL" id="VUX65778.1"/>
    </source>
</evidence>
<feature type="transmembrane region" description="Helical" evidence="1">
    <location>
        <begin position="21"/>
        <end position="43"/>
    </location>
</feature>
<reference evidence="3 5" key="2">
    <citation type="submission" date="2019-07" db="EMBL/GenBank/DDBJ databases">
        <authorList>
            <person name="Chang H.-W."/>
            <person name="Raman A."/>
            <person name="Venkatesh S."/>
            <person name="Gehrig J."/>
        </authorList>
    </citation>
    <scope>NUCLEOTIDE SEQUENCE [LARGE SCALE GENOMIC DNA]</scope>
    <source>
        <strain evidence="3">Blautia_wexlerae_LFYP_14</strain>
    </source>
</reference>
<evidence type="ECO:0000313" key="2">
    <source>
        <dbReference type="EMBL" id="CUO32478.1"/>
    </source>
</evidence>
<feature type="transmembrane region" description="Helical" evidence="1">
    <location>
        <begin position="164"/>
        <end position="190"/>
    </location>
</feature>
<feature type="transmembrane region" description="Helical" evidence="1">
    <location>
        <begin position="99"/>
        <end position="125"/>
    </location>
</feature>
<accession>A0A174E7E2</accession>
<sequence length="296" mass="34024">MRQVFGIVRYNFFGFLRNPKVIFIFLLEFVLSFLLTGRIMVVMETYDTPVQAIEPFIWTFGDGIAVLSSSLLLLLMFSDLPKMTPITPYQLTRTTKRKWLLGQFIYVILVTVLYTVLMLLFTAVLCMKKSYPGNLWSETAAMLGYSELGKNLQVPSTVRVMESISPYGCMLQVFFLLFCYSLTLSFVILVGNLYKGKTKGMIFGLLYSVFVFLLDPKVLAAILHKEKYEMYQVNVLICWISPLNQAVYGKHNLGYDPLLPKISHSYMFFLGILVLLAVFAINRMKKYTFEFLGEKT</sequence>
<dbReference type="AlphaFoldDB" id="A0A174E7E2"/>
<dbReference type="Proteomes" id="UP000095431">
    <property type="component" value="Unassembled WGS sequence"/>
</dbReference>
<organism evidence="2 4">
    <name type="scientific">Blautia wexlerae</name>
    <dbReference type="NCBI Taxonomy" id="418240"/>
    <lineage>
        <taxon>Bacteria</taxon>
        <taxon>Bacillati</taxon>
        <taxon>Bacillota</taxon>
        <taxon>Clostridia</taxon>
        <taxon>Lachnospirales</taxon>
        <taxon>Lachnospiraceae</taxon>
        <taxon>Blautia</taxon>
    </lineage>
</organism>
<keyword evidence="1" id="KW-1133">Transmembrane helix</keyword>
<keyword evidence="1" id="KW-0812">Transmembrane</keyword>
<feature type="transmembrane region" description="Helical" evidence="1">
    <location>
        <begin position="55"/>
        <end position="78"/>
    </location>
</feature>
<evidence type="ECO:0000313" key="5">
    <source>
        <dbReference type="Proteomes" id="UP000366766"/>
    </source>
</evidence>
<dbReference type="RefSeq" id="WP_008703642.1">
    <property type="nucleotide sequence ID" value="NZ_BTHH01000016.1"/>
</dbReference>
<feature type="transmembrane region" description="Helical" evidence="1">
    <location>
        <begin position="262"/>
        <end position="281"/>
    </location>
</feature>
<evidence type="ECO:0000313" key="4">
    <source>
        <dbReference type="Proteomes" id="UP000095431"/>
    </source>
</evidence>
<evidence type="ECO:0008006" key="6">
    <source>
        <dbReference type="Google" id="ProtNLM"/>
    </source>
</evidence>
<dbReference type="EMBL" id="CYZN01000016">
    <property type="protein sequence ID" value="CUO32478.1"/>
    <property type="molecule type" value="Genomic_DNA"/>
</dbReference>
<name>A0A174E7E2_9FIRM</name>
<evidence type="ECO:0000256" key="1">
    <source>
        <dbReference type="SAM" id="Phobius"/>
    </source>
</evidence>